<proteinExistence type="predicted"/>
<keyword evidence="3" id="KW-1185">Reference proteome</keyword>
<name>A0ABS1J2C4_9FIRM</name>
<feature type="domain" description="HTH cro/C1-type" evidence="1">
    <location>
        <begin position="309"/>
        <end position="363"/>
    </location>
</feature>
<dbReference type="SUPFAM" id="SSF48452">
    <property type="entry name" value="TPR-like"/>
    <property type="match status" value="1"/>
</dbReference>
<dbReference type="Gene3D" id="1.25.40.10">
    <property type="entry name" value="Tetratricopeptide repeat domain"/>
    <property type="match status" value="2"/>
</dbReference>
<evidence type="ECO:0000313" key="2">
    <source>
        <dbReference type="EMBL" id="MBK5898299.1"/>
    </source>
</evidence>
<dbReference type="PANTHER" id="PTHR37038:SF14">
    <property type="entry name" value="TRANSCRIPTIONAL ACTIVATOR"/>
    <property type="match status" value="1"/>
</dbReference>
<reference evidence="2 3" key="1">
    <citation type="submission" date="2021-01" db="EMBL/GenBank/DDBJ databases">
        <title>Isolation and description of Catonella massiliensis sp. nov., a novel Catonella species, isolated from a stable periodontitis subject.</title>
        <authorList>
            <person name="Antezack A."/>
            <person name="Boxberger M."/>
            <person name="La Scola B."/>
            <person name="Monnet-Corti V."/>
        </authorList>
    </citation>
    <scope>NUCLEOTIDE SEQUENCE [LARGE SCALE GENOMIC DNA]</scope>
    <source>
        <strain evidence="2 3">Marseille-Q4567</strain>
    </source>
</reference>
<dbReference type="InterPro" id="IPR001387">
    <property type="entry name" value="Cro/C1-type_HTH"/>
</dbReference>
<comment type="caution">
    <text evidence="2">The sequence shown here is derived from an EMBL/GenBank/DDBJ whole genome shotgun (WGS) entry which is preliminary data.</text>
</comment>
<dbReference type="PROSITE" id="PS50943">
    <property type="entry name" value="HTH_CROC1"/>
    <property type="match status" value="1"/>
</dbReference>
<dbReference type="CDD" id="cd00093">
    <property type="entry name" value="HTH_XRE"/>
    <property type="match status" value="1"/>
</dbReference>
<dbReference type="Proteomes" id="UP000604730">
    <property type="component" value="Unassembled WGS sequence"/>
</dbReference>
<sequence length="608" mass="71276">MKELTIGDIIKYQINKKSISPEKLTEGLCTTTSLKRLINGDTRQSFFLVERIIQRLGISVNKVTLLHNESDDTLLIMREMICKLLVEKTYTKAEYILSEYEMVADLNNPLHLQYVLETRGVILSEGYGKHEEALELYHKAFKAVLDRFEVDKLSDFLLGEEEMILLMLMLKEEMKVKNTNISLYARQLLDYVEKQYKDEEVRTNIYSKLAWLLGESAIKNNNYEEALELTLGGIDALTDNGLLLHLPQFLDRLLFLTKDRSKDVYSSWKKKRDALKELYVEYNEPWETEDIRLWESYRQNNIYLISELLRDERDLSGYSQEELAEAIGIDVKTISRIENGKSTPKKATFASIKEHFDIEGDSFQTRLAVDSPFLLEMERDISRLTSKHQYKEAEILFKSLKKQLSMESKVNRQYVAFTEALFDNMLKRKPVEEVLADLEDAFLITRKDKHLENLGKFVTTDLEAKIINMMAVCYKQTGHINKSLDLLENLKKGYERSKVTDRNHRRPIGLLYTNLCTYYEEMNRFDDAISLADKAIKYYIKCNRGDKLGYLVEEKTYTNYRMTGDNTTNKEKYRQSYRIMELMKAGEKEKAPLREAYKEWYGETIDKD</sequence>
<protein>
    <submittedName>
        <fullName evidence="2">Helix-turn-helix transcriptional regulator</fullName>
    </submittedName>
</protein>
<dbReference type="PANTHER" id="PTHR37038">
    <property type="entry name" value="TRANSCRIPTIONAL REGULATOR-RELATED"/>
    <property type="match status" value="1"/>
</dbReference>
<organism evidence="2 3">
    <name type="scientific">Catonella massiliensis</name>
    <dbReference type="NCBI Taxonomy" id="2799636"/>
    <lineage>
        <taxon>Bacteria</taxon>
        <taxon>Bacillati</taxon>
        <taxon>Bacillota</taxon>
        <taxon>Clostridia</taxon>
        <taxon>Lachnospirales</taxon>
        <taxon>Lachnospiraceae</taxon>
        <taxon>Catonella</taxon>
    </lineage>
</organism>
<evidence type="ECO:0000313" key="3">
    <source>
        <dbReference type="Proteomes" id="UP000604730"/>
    </source>
</evidence>
<accession>A0ABS1J2C4</accession>
<dbReference type="RefSeq" id="WP_208429729.1">
    <property type="nucleotide sequence ID" value="NZ_JAEPRJ010000001.1"/>
</dbReference>
<dbReference type="SUPFAM" id="SSF47413">
    <property type="entry name" value="lambda repressor-like DNA-binding domains"/>
    <property type="match status" value="1"/>
</dbReference>
<dbReference type="InterPro" id="IPR010982">
    <property type="entry name" value="Lambda_DNA-bd_dom_sf"/>
</dbReference>
<gene>
    <name evidence="2" type="ORF">JJN12_10995</name>
</gene>
<dbReference type="SMART" id="SM00530">
    <property type="entry name" value="HTH_XRE"/>
    <property type="match status" value="2"/>
</dbReference>
<dbReference type="InterPro" id="IPR053163">
    <property type="entry name" value="HTH-type_regulator_Rgg"/>
</dbReference>
<dbReference type="InterPro" id="IPR011990">
    <property type="entry name" value="TPR-like_helical_dom_sf"/>
</dbReference>
<evidence type="ECO:0000259" key="1">
    <source>
        <dbReference type="PROSITE" id="PS50943"/>
    </source>
</evidence>
<dbReference type="Pfam" id="PF01381">
    <property type="entry name" value="HTH_3"/>
    <property type="match status" value="1"/>
</dbReference>
<dbReference type="EMBL" id="JAEPRJ010000001">
    <property type="protein sequence ID" value="MBK5898299.1"/>
    <property type="molecule type" value="Genomic_DNA"/>
</dbReference>